<evidence type="ECO:0000256" key="2">
    <source>
        <dbReference type="ARBA" id="ARBA00023604"/>
    </source>
</evidence>
<feature type="signal peptide" evidence="3">
    <location>
        <begin position="1"/>
        <end position="27"/>
    </location>
</feature>
<evidence type="ECO:0000256" key="1">
    <source>
        <dbReference type="ARBA" id="ARBA00023002"/>
    </source>
</evidence>
<dbReference type="GO" id="GO:0032259">
    <property type="term" value="P:methylation"/>
    <property type="evidence" value="ECO:0007669"/>
    <property type="project" value="UniProtKB-KW"/>
</dbReference>
<accession>A0A6A6TCG4</accession>
<keyword evidence="4" id="KW-0489">Methyltransferase</keyword>
<gene>
    <name evidence="4" type="ORF">K491DRAFT_692141</name>
</gene>
<keyword evidence="4" id="KW-0808">Transferase</keyword>
<keyword evidence="5" id="KW-1185">Reference proteome</keyword>
<evidence type="ECO:0000256" key="3">
    <source>
        <dbReference type="SAM" id="SignalP"/>
    </source>
</evidence>
<keyword evidence="3" id="KW-0732">Signal</keyword>
<dbReference type="EMBL" id="MU004338">
    <property type="protein sequence ID" value="KAF2656294.1"/>
    <property type="molecule type" value="Genomic_DNA"/>
</dbReference>
<dbReference type="NCBIfam" id="NF041278">
    <property type="entry name" value="CmcJ_NvfI_EfuI"/>
    <property type="match status" value="1"/>
</dbReference>
<evidence type="ECO:0000313" key="4">
    <source>
        <dbReference type="EMBL" id="KAF2656294.1"/>
    </source>
</evidence>
<dbReference type="AlphaFoldDB" id="A0A6A6TCG4"/>
<proteinExistence type="inferred from homology"/>
<dbReference type="PANTHER" id="PTHR34598:SF3">
    <property type="entry name" value="OXIDOREDUCTASE AN1597"/>
    <property type="match status" value="1"/>
</dbReference>
<name>A0A6A6TCG4_9PLEO</name>
<dbReference type="GO" id="GO:0008168">
    <property type="term" value="F:methyltransferase activity"/>
    <property type="evidence" value="ECO:0007669"/>
    <property type="project" value="UniProtKB-KW"/>
</dbReference>
<dbReference type="OrthoDB" id="412788at2759"/>
<evidence type="ECO:0000313" key="5">
    <source>
        <dbReference type="Proteomes" id="UP000799324"/>
    </source>
</evidence>
<dbReference type="Proteomes" id="UP000799324">
    <property type="component" value="Unassembled WGS sequence"/>
</dbReference>
<feature type="chain" id="PRO_5025525370" evidence="3">
    <location>
        <begin position="28"/>
        <end position="310"/>
    </location>
</feature>
<comment type="similarity">
    <text evidence="2">Belongs to the asaB hydroxylase/desaturase family.</text>
</comment>
<dbReference type="PANTHER" id="PTHR34598">
    <property type="entry name" value="BLL6449 PROTEIN"/>
    <property type="match status" value="1"/>
</dbReference>
<reference evidence="4" key="1">
    <citation type="journal article" date="2020" name="Stud. Mycol.">
        <title>101 Dothideomycetes genomes: a test case for predicting lifestyles and emergence of pathogens.</title>
        <authorList>
            <person name="Haridas S."/>
            <person name="Albert R."/>
            <person name="Binder M."/>
            <person name="Bloem J."/>
            <person name="Labutti K."/>
            <person name="Salamov A."/>
            <person name="Andreopoulos B."/>
            <person name="Baker S."/>
            <person name="Barry K."/>
            <person name="Bills G."/>
            <person name="Bluhm B."/>
            <person name="Cannon C."/>
            <person name="Castanera R."/>
            <person name="Culley D."/>
            <person name="Daum C."/>
            <person name="Ezra D."/>
            <person name="Gonzalez J."/>
            <person name="Henrissat B."/>
            <person name="Kuo A."/>
            <person name="Liang C."/>
            <person name="Lipzen A."/>
            <person name="Lutzoni F."/>
            <person name="Magnuson J."/>
            <person name="Mondo S."/>
            <person name="Nolan M."/>
            <person name="Ohm R."/>
            <person name="Pangilinan J."/>
            <person name="Park H.-J."/>
            <person name="Ramirez L."/>
            <person name="Alfaro M."/>
            <person name="Sun H."/>
            <person name="Tritt A."/>
            <person name="Yoshinaga Y."/>
            <person name="Zwiers L.-H."/>
            <person name="Turgeon B."/>
            <person name="Goodwin S."/>
            <person name="Spatafora J."/>
            <person name="Crous P."/>
            <person name="Grigoriev I."/>
        </authorList>
    </citation>
    <scope>NUCLEOTIDE SEQUENCE</scope>
    <source>
        <strain evidence="4">CBS 122681</strain>
    </source>
</reference>
<keyword evidence="1" id="KW-0560">Oxidoreductase</keyword>
<dbReference type="InterPro" id="IPR044053">
    <property type="entry name" value="AsaB-like"/>
</dbReference>
<protein>
    <submittedName>
        <fullName evidence="4">Putative CmcJ-like methyltransferase</fullName>
    </submittedName>
</protein>
<organism evidence="4 5">
    <name type="scientific">Lophiostoma macrostomum CBS 122681</name>
    <dbReference type="NCBI Taxonomy" id="1314788"/>
    <lineage>
        <taxon>Eukaryota</taxon>
        <taxon>Fungi</taxon>
        <taxon>Dikarya</taxon>
        <taxon>Ascomycota</taxon>
        <taxon>Pezizomycotina</taxon>
        <taxon>Dothideomycetes</taxon>
        <taxon>Pleosporomycetidae</taxon>
        <taxon>Pleosporales</taxon>
        <taxon>Lophiostomataceae</taxon>
        <taxon>Lophiostoma</taxon>
    </lineage>
</organism>
<sequence>MICSLAMSSSLLLSYAVSLVCHGPAMGTAGRMPDYMESRTNFLRHDALYEAEKPYSLRFEPPPNFASSNIKLENHPITVRNIRACQSPPKLTRNGFGIVPFHSRMGYDDFEDDELVKEVYLREAADLLRVLLGANKVQIFEHTVRKQHETFPISTGEAYRWNQPTSIAHVDTTVQWAVDMAAQLNSDQPDITAERIQCVNLWKPIKGPVQDWPLALCDPESVDLNRDLEPCDLVYPDYVVENRQLHWNEEQKWWYCDQQQVDEAWVFLQSDTASTTKPVPHTAFPVEGHVGEARESIEVRALLYYGLSPI</sequence>
<dbReference type="GO" id="GO:0016491">
    <property type="term" value="F:oxidoreductase activity"/>
    <property type="evidence" value="ECO:0007669"/>
    <property type="project" value="UniProtKB-KW"/>
</dbReference>